<dbReference type="PROSITE" id="PS00444">
    <property type="entry name" value="POLYPRENYL_SYNTHASE_2"/>
    <property type="match status" value="1"/>
</dbReference>
<keyword evidence="3 6" id="KW-0808">Transferase</keyword>
<comment type="similarity">
    <text evidence="2 6">Belongs to the FPP/GGPP synthase family.</text>
</comment>
<evidence type="ECO:0000256" key="6">
    <source>
        <dbReference type="RuleBase" id="RU004466"/>
    </source>
</evidence>
<dbReference type="GO" id="GO:0004659">
    <property type="term" value="F:prenyltransferase activity"/>
    <property type="evidence" value="ECO:0007669"/>
    <property type="project" value="InterPro"/>
</dbReference>
<dbReference type="Proteomes" id="UP000272729">
    <property type="component" value="Unassembled WGS sequence"/>
</dbReference>
<dbReference type="OrthoDB" id="4497239at2"/>
<evidence type="ECO:0000256" key="4">
    <source>
        <dbReference type="ARBA" id="ARBA00022723"/>
    </source>
</evidence>
<comment type="cofactor">
    <cofactor evidence="1">
        <name>Mg(2+)</name>
        <dbReference type="ChEBI" id="CHEBI:18420"/>
    </cofactor>
</comment>
<dbReference type="InterPro" id="IPR008949">
    <property type="entry name" value="Isoprenoid_synthase_dom_sf"/>
</dbReference>
<evidence type="ECO:0000256" key="5">
    <source>
        <dbReference type="ARBA" id="ARBA00022842"/>
    </source>
</evidence>
<evidence type="ECO:0000256" key="1">
    <source>
        <dbReference type="ARBA" id="ARBA00001946"/>
    </source>
</evidence>
<dbReference type="RefSeq" id="WP_121217314.1">
    <property type="nucleotide sequence ID" value="NZ_JBIUBA010000085.1"/>
</dbReference>
<dbReference type="CDD" id="cd00685">
    <property type="entry name" value="Trans_IPPS_HT"/>
    <property type="match status" value="1"/>
</dbReference>
<name>A0A495X1Q0_9PSEU</name>
<dbReference type="SFLD" id="SFLDG01017">
    <property type="entry name" value="Polyprenyl_Transferase_Like"/>
    <property type="match status" value="1"/>
</dbReference>
<dbReference type="GO" id="GO:0046872">
    <property type="term" value="F:metal ion binding"/>
    <property type="evidence" value="ECO:0007669"/>
    <property type="project" value="UniProtKB-KW"/>
</dbReference>
<dbReference type="SUPFAM" id="SSF48576">
    <property type="entry name" value="Terpenoid synthases"/>
    <property type="match status" value="1"/>
</dbReference>
<dbReference type="PANTHER" id="PTHR12001">
    <property type="entry name" value="GERANYLGERANYL PYROPHOSPHATE SYNTHASE"/>
    <property type="match status" value="1"/>
</dbReference>
<organism evidence="7 8">
    <name type="scientific">Saccharothrix variisporea</name>
    <dbReference type="NCBI Taxonomy" id="543527"/>
    <lineage>
        <taxon>Bacteria</taxon>
        <taxon>Bacillati</taxon>
        <taxon>Actinomycetota</taxon>
        <taxon>Actinomycetes</taxon>
        <taxon>Pseudonocardiales</taxon>
        <taxon>Pseudonocardiaceae</taxon>
        <taxon>Saccharothrix</taxon>
    </lineage>
</organism>
<keyword evidence="8" id="KW-1185">Reference proteome</keyword>
<evidence type="ECO:0000313" key="7">
    <source>
        <dbReference type="EMBL" id="RKT67195.1"/>
    </source>
</evidence>
<dbReference type="Pfam" id="PF00348">
    <property type="entry name" value="polyprenyl_synt"/>
    <property type="match status" value="1"/>
</dbReference>
<comment type="caution">
    <text evidence="7">The sequence shown here is derived from an EMBL/GenBank/DDBJ whole genome shotgun (WGS) entry which is preliminary data.</text>
</comment>
<dbReference type="InterPro" id="IPR033749">
    <property type="entry name" value="Polyprenyl_synt_CS"/>
</dbReference>
<dbReference type="Gene3D" id="1.10.600.10">
    <property type="entry name" value="Farnesyl Diphosphate Synthase"/>
    <property type="match status" value="1"/>
</dbReference>
<protein>
    <submittedName>
        <fullName evidence="7">Geranylgeranyl diphosphate synthase type I</fullName>
    </submittedName>
</protein>
<gene>
    <name evidence="7" type="ORF">DFJ66_0363</name>
</gene>
<dbReference type="GO" id="GO:0008299">
    <property type="term" value="P:isoprenoid biosynthetic process"/>
    <property type="evidence" value="ECO:0007669"/>
    <property type="project" value="InterPro"/>
</dbReference>
<dbReference type="EMBL" id="RBXR01000001">
    <property type="protein sequence ID" value="RKT67195.1"/>
    <property type="molecule type" value="Genomic_DNA"/>
</dbReference>
<evidence type="ECO:0000313" key="8">
    <source>
        <dbReference type="Proteomes" id="UP000272729"/>
    </source>
</evidence>
<keyword evidence="5" id="KW-0460">Magnesium</keyword>
<dbReference type="PANTHER" id="PTHR12001:SF85">
    <property type="entry name" value="SHORT CHAIN ISOPRENYL DIPHOSPHATE SYNTHASE"/>
    <property type="match status" value="1"/>
</dbReference>
<evidence type="ECO:0000256" key="2">
    <source>
        <dbReference type="ARBA" id="ARBA00006706"/>
    </source>
</evidence>
<dbReference type="InterPro" id="IPR000092">
    <property type="entry name" value="Polyprenyl_synt"/>
</dbReference>
<accession>A0A495X1Q0</accession>
<dbReference type="AlphaFoldDB" id="A0A495X1Q0"/>
<keyword evidence="4" id="KW-0479">Metal-binding</keyword>
<dbReference type="SFLD" id="SFLDS00005">
    <property type="entry name" value="Isoprenoid_Synthase_Type_I"/>
    <property type="match status" value="1"/>
</dbReference>
<reference evidence="7 8" key="1">
    <citation type="submission" date="2018-10" db="EMBL/GenBank/DDBJ databases">
        <title>Sequencing the genomes of 1000 actinobacteria strains.</title>
        <authorList>
            <person name="Klenk H.-P."/>
        </authorList>
    </citation>
    <scope>NUCLEOTIDE SEQUENCE [LARGE SCALE GENOMIC DNA]</scope>
    <source>
        <strain evidence="7 8">DSM 43911</strain>
    </source>
</reference>
<dbReference type="PROSITE" id="PS00723">
    <property type="entry name" value="POLYPRENYL_SYNTHASE_1"/>
    <property type="match status" value="1"/>
</dbReference>
<evidence type="ECO:0000256" key="3">
    <source>
        <dbReference type="ARBA" id="ARBA00022679"/>
    </source>
</evidence>
<sequence length="366" mass="39888">MTTGHLVDTVPPGAPVEPCEVDFDRVRRDVDAHLADFLDHKRRTAPDTCLSRLVDLVSDFIAGGKRLRPLFCCCGWVAAGGRPDDPAVLWTAAALELSHSFALIHDDIMDASDLRRGRRTVHRSVADDCGCPPGAAERFGASTAILVGDLCFAWCDELLTRPRLPEERLRTVRRLVGTMRTELIAGQYLDIAPPAEDQPMSRAWRVVRLKTARYTVELPLQIGAALAGGDRRLLAACSAYGAPLGEAFQLRDDLLGVFGDPGVTGKPDSDDLRDGKRTVLMALAWQESTPEQREVIKALHGDPALSSVDAERLREVIVATGARGRVEQMIQTRAQRALAALRTAPVTAPARRALTDLVALATRRAR</sequence>
<proteinExistence type="inferred from homology"/>